<dbReference type="RefSeq" id="WP_149877318.1">
    <property type="nucleotide sequence ID" value="NZ_WNBG01000013.1"/>
</dbReference>
<dbReference type="EMBL" id="WNBM01000010">
    <property type="protein sequence ID" value="MTT76727.1"/>
    <property type="molecule type" value="Genomic_DNA"/>
</dbReference>
<dbReference type="AlphaFoldDB" id="A0A7X3BW08"/>
<dbReference type="Pfam" id="PF04860">
    <property type="entry name" value="Phage_portal"/>
    <property type="match status" value="1"/>
</dbReference>
<evidence type="ECO:0000313" key="1">
    <source>
        <dbReference type="EMBL" id="MTT76727.1"/>
    </source>
</evidence>
<dbReference type="InterPro" id="IPR006944">
    <property type="entry name" value="Phage/GTA_portal"/>
</dbReference>
<evidence type="ECO:0000313" key="4">
    <source>
        <dbReference type="Proteomes" id="UP000484547"/>
    </source>
</evidence>
<name>A0A7X3BW08_9FIRM</name>
<accession>A0A7X3BW08</accession>
<keyword evidence="3" id="KW-1185">Reference proteome</keyword>
<dbReference type="Proteomes" id="UP000484547">
    <property type="component" value="Unassembled WGS sequence"/>
</dbReference>
<sequence length="400" mass="44890">MVNILRRLFGRETRANDGVVSADWLTGKTSMTSISALEAMNIPAVSAAVGFICGIVSTVQIRLYKRIGDDIVEVKGDQRAKLLNDETGDLLDSVQMKEAIVRDYLLKGGGYAYLNKRRNEIKSIHYVKNSVVSAVVSTDPVFKQADFLINGVKYYDFEIMRLLRRTDDGARGVGILSENAIVLRTMYNSLKYENITSGSGARKGFLKSAARLETDALRDLKNAWKKLTSNDSNDAMVLNQGITFEPAASTAVENQMNENKKTNSDLIFNVFGLSPEIYSKDDVFLQGIKTGVMPIITAFTKTINRFMLLESEKDSYFFSFDLTELMKAATLQRYQAYEIAIKNGWLTLDEVRTTENLEALNLDFIKLGLDSVIYYYKDKKIYIPNTKEFVDVEGGGKNEN</sequence>
<evidence type="ECO:0000313" key="3">
    <source>
        <dbReference type="Proteomes" id="UP000443070"/>
    </source>
</evidence>
<comment type="caution">
    <text evidence="1">The sequence shown here is derived from an EMBL/GenBank/DDBJ whole genome shotgun (WGS) entry which is preliminary data.</text>
</comment>
<proteinExistence type="predicted"/>
<evidence type="ECO:0000313" key="2">
    <source>
        <dbReference type="EMBL" id="MTU04917.1"/>
    </source>
</evidence>
<protein>
    <submittedName>
        <fullName evidence="1">Phage portal protein</fullName>
    </submittedName>
</protein>
<reference evidence="3 4" key="1">
    <citation type="journal article" date="2019" name="Nat. Med.">
        <title>A library of human gut bacterial isolates paired with longitudinal multiomics data enables mechanistic microbiome research.</title>
        <authorList>
            <person name="Poyet M."/>
            <person name="Groussin M."/>
            <person name="Gibbons S.M."/>
            <person name="Avila-Pacheco J."/>
            <person name="Jiang X."/>
            <person name="Kearney S.M."/>
            <person name="Perrotta A.R."/>
            <person name="Berdy B."/>
            <person name="Zhao S."/>
            <person name="Lieberman T.D."/>
            <person name="Swanson P.K."/>
            <person name="Smith M."/>
            <person name="Roesemann S."/>
            <person name="Alexander J.E."/>
            <person name="Rich S.A."/>
            <person name="Livny J."/>
            <person name="Vlamakis H."/>
            <person name="Clish C."/>
            <person name="Bullock K."/>
            <person name="Deik A."/>
            <person name="Scott J."/>
            <person name="Pierce K.A."/>
            <person name="Xavier R.J."/>
            <person name="Alm E.J."/>
        </authorList>
    </citation>
    <scope>NUCLEOTIDE SEQUENCE [LARGE SCALE GENOMIC DNA]</scope>
    <source>
        <strain evidence="1 4">BIOML-A13</strain>
        <strain evidence="2 3">BIOML-A3</strain>
    </source>
</reference>
<organism evidence="1 4">
    <name type="scientific">Phascolarctobacterium faecium</name>
    <dbReference type="NCBI Taxonomy" id="33025"/>
    <lineage>
        <taxon>Bacteria</taxon>
        <taxon>Bacillati</taxon>
        <taxon>Bacillota</taxon>
        <taxon>Negativicutes</taxon>
        <taxon>Acidaminococcales</taxon>
        <taxon>Acidaminococcaceae</taxon>
        <taxon>Phascolarctobacterium</taxon>
    </lineage>
</organism>
<dbReference type="Proteomes" id="UP000443070">
    <property type="component" value="Unassembled WGS sequence"/>
</dbReference>
<dbReference type="OrthoDB" id="9765386at2"/>
<gene>
    <name evidence="1" type="ORF">GMD11_10720</name>
    <name evidence="2" type="ORF">GMD18_11030</name>
</gene>
<dbReference type="EMBL" id="WNBW01000013">
    <property type="protein sequence ID" value="MTU04917.1"/>
    <property type="molecule type" value="Genomic_DNA"/>
</dbReference>